<dbReference type="AlphaFoldDB" id="A0A2W0H882"/>
<organism evidence="11 12">
    <name type="scientific">Alteribacter lacisalsi</name>
    <dbReference type="NCBI Taxonomy" id="2045244"/>
    <lineage>
        <taxon>Bacteria</taxon>
        <taxon>Bacillati</taxon>
        <taxon>Bacillota</taxon>
        <taxon>Bacilli</taxon>
        <taxon>Bacillales</taxon>
        <taxon>Bacillaceae</taxon>
        <taxon>Alteribacter</taxon>
    </lineage>
</organism>
<feature type="DNA-binding region" description="OmpR/PhoB-type" evidence="8">
    <location>
        <begin position="138"/>
        <end position="237"/>
    </location>
</feature>
<dbReference type="SUPFAM" id="SSF52172">
    <property type="entry name" value="CheY-like"/>
    <property type="match status" value="1"/>
</dbReference>
<dbReference type="GO" id="GO:0000156">
    <property type="term" value="F:phosphorelay response regulator activity"/>
    <property type="evidence" value="ECO:0007669"/>
    <property type="project" value="TreeGrafter"/>
</dbReference>
<dbReference type="PROSITE" id="PS50110">
    <property type="entry name" value="RESPONSE_REGULATORY"/>
    <property type="match status" value="1"/>
</dbReference>
<evidence type="ECO:0000259" key="10">
    <source>
        <dbReference type="PROSITE" id="PS51755"/>
    </source>
</evidence>
<evidence type="ECO:0000256" key="3">
    <source>
        <dbReference type="ARBA" id="ARBA00023012"/>
    </source>
</evidence>
<evidence type="ECO:0000256" key="5">
    <source>
        <dbReference type="ARBA" id="ARBA00023125"/>
    </source>
</evidence>
<dbReference type="InterPro" id="IPR011006">
    <property type="entry name" value="CheY-like_superfamily"/>
</dbReference>
<evidence type="ECO:0000256" key="7">
    <source>
        <dbReference type="PROSITE-ProRule" id="PRU00169"/>
    </source>
</evidence>
<dbReference type="GO" id="GO:0006355">
    <property type="term" value="P:regulation of DNA-templated transcription"/>
    <property type="evidence" value="ECO:0007669"/>
    <property type="project" value="InterPro"/>
</dbReference>
<dbReference type="Pfam" id="PF00486">
    <property type="entry name" value="Trans_reg_C"/>
    <property type="match status" value="1"/>
</dbReference>
<dbReference type="Gene3D" id="6.10.250.690">
    <property type="match status" value="1"/>
</dbReference>
<dbReference type="GO" id="GO:0032993">
    <property type="term" value="C:protein-DNA complex"/>
    <property type="evidence" value="ECO:0007669"/>
    <property type="project" value="TreeGrafter"/>
</dbReference>
<keyword evidence="6" id="KW-0804">Transcription</keyword>
<dbReference type="SMART" id="SM00448">
    <property type="entry name" value="REC"/>
    <property type="match status" value="1"/>
</dbReference>
<evidence type="ECO:0000256" key="4">
    <source>
        <dbReference type="ARBA" id="ARBA00023015"/>
    </source>
</evidence>
<evidence type="ECO:0000313" key="11">
    <source>
        <dbReference type="EMBL" id="PYZ97367.1"/>
    </source>
</evidence>
<keyword evidence="4" id="KW-0805">Transcription regulation</keyword>
<comment type="caution">
    <text evidence="11">The sequence shown here is derived from an EMBL/GenBank/DDBJ whole genome shotgun (WGS) entry which is preliminary data.</text>
</comment>
<dbReference type="GO" id="GO:0000976">
    <property type="term" value="F:transcription cis-regulatory region binding"/>
    <property type="evidence" value="ECO:0007669"/>
    <property type="project" value="TreeGrafter"/>
</dbReference>
<dbReference type="Proteomes" id="UP000248066">
    <property type="component" value="Unassembled WGS sequence"/>
</dbReference>
<keyword evidence="3" id="KW-0902">Two-component regulatory system</keyword>
<feature type="domain" description="Response regulatory" evidence="9">
    <location>
        <begin position="4"/>
        <end position="119"/>
    </location>
</feature>
<dbReference type="Pfam" id="PF00072">
    <property type="entry name" value="Response_reg"/>
    <property type="match status" value="1"/>
</dbReference>
<dbReference type="InterPro" id="IPR039420">
    <property type="entry name" value="WalR-like"/>
</dbReference>
<keyword evidence="2" id="KW-0597">Phosphoprotein</keyword>
<dbReference type="EMBL" id="PDOF01000001">
    <property type="protein sequence ID" value="PYZ97367.1"/>
    <property type="molecule type" value="Genomic_DNA"/>
</dbReference>
<evidence type="ECO:0000256" key="1">
    <source>
        <dbReference type="ARBA" id="ARBA00004496"/>
    </source>
</evidence>
<accession>A0A2W0H882</accession>
<evidence type="ECO:0000256" key="2">
    <source>
        <dbReference type="ARBA" id="ARBA00022553"/>
    </source>
</evidence>
<dbReference type="InterPro" id="IPR001789">
    <property type="entry name" value="Sig_transdc_resp-reg_receiver"/>
</dbReference>
<keyword evidence="12" id="KW-1185">Reference proteome</keyword>
<comment type="subcellular location">
    <subcellularLocation>
        <location evidence="1">Cytoplasm</location>
    </subcellularLocation>
</comment>
<comment type="caution">
    <text evidence="7">Lacks conserved residue(s) required for the propagation of feature annotation.</text>
</comment>
<dbReference type="PANTHER" id="PTHR48111">
    <property type="entry name" value="REGULATOR OF RPOS"/>
    <property type="match status" value="1"/>
</dbReference>
<dbReference type="GO" id="GO:0005829">
    <property type="term" value="C:cytosol"/>
    <property type="evidence" value="ECO:0007669"/>
    <property type="project" value="TreeGrafter"/>
</dbReference>
<dbReference type="PANTHER" id="PTHR48111:SF40">
    <property type="entry name" value="PHOSPHATE REGULON TRANSCRIPTIONAL REGULATORY PROTEIN PHOB"/>
    <property type="match status" value="1"/>
</dbReference>
<dbReference type="SMART" id="SM00862">
    <property type="entry name" value="Trans_reg_C"/>
    <property type="match status" value="1"/>
</dbReference>
<dbReference type="Gene3D" id="3.40.50.2300">
    <property type="match status" value="1"/>
</dbReference>
<keyword evidence="5 8" id="KW-0238">DNA-binding</keyword>
<dbReference type="InterPro" id="IPR036388">
    <property type="entry name" value="WH-like_DNA-bd_sf"/>
</dbReference>
<gene>
    <name evidence="11" type="ORF">CR205_01825</name>
</gene>
<dbReference type="InterPro" id="IPR016032">
    <property type="entry name" value="Sig_transdc_resp-reg_C-effctor"/>
</dbReference>
<dbReference type="Gene3D" id="1.10.10.10">
    <property type="entry name" value="Winged helix-like DNA-binding domain superfamily/Winged helix DNA-binding domain"/>
    <property type="match status" value="1"/>
</dbReference>
<evidence type="ECO:0000259" key="9">
    <source>
        <dbReference type="PROSITE" id="PS50110"/>
    </source>
</evidence>
<sequence length="244" mass="27765">MGEAIIIIEQDEEIVRVLDHHFSKAGFIIHTTPDAKQALKMVAAVEPAAVITELDLPGFSGLDLCRELRFGIDNWTPLILISEKNEELDAVLGLELGADDYVTKPLRIKELTARVKSTIRRGKKCCQTAQTDDREAVSRIINIGDLKIDPDHFHVFKNGEHVDLTRKEFELLFYLTKNKGKALSRERLLDELSVDDVDLDVRIIDVFVSRLRQKIESNRKNPIYIKTVRNIGYMMNDVKTPVLS</sequence>
<evidence type="ECO:0000256" key="8">
    <source>
        <dbReference type="PROSITE-ProRule" id="PRU01091"/>
    </source>
</evidence>
<reference evidence="11 12" key="1">
    <citation type="submission" date="2017-10" db="EMBL/GenBank/DDBJ databases">
        <title>Bacillus sp. nov., a halophilic bacterium isolated from a Yangshapao Lake.</title>
        <authorList>
            <person name="Wang H."/>
        </authorList>
    </citation>
    <scope>NUCLEOTIDE SEQUENCE [LARGE SCALE GENOMIC DNA]</scope>
    <source>
        <strain evidence="11 12">YSP-3</strain>
    </source>
</reference>
<evidence type="ECO:0000256" key="6">
    <source>
        <dbReference type="ARBA" id="ARBA00023163"/>
    </source>
</evidence>
<dbReference type="CDD" id="cd00383">
    <property type="entry name" value="trans_reg_C"/>
    <property type="match status" value="1"/>
</dbReference>
<dbReference type="InterPro" id="IPR001867">
    <property type="entry name" value="OmpR/PhoB-type_DNA-bd"/>
</dbReference>
<feature type="domain" description="OmpR/PhoB-type" evidence="10">
    <location>
        <begin position="138"/>
        <end position="237"/>
    </location>
</feature>
<proteinExistence type="predicted"/>
<dbReference type="PROSITE" id="PS51755">
    <property type="entry name" value="OMPR_PHOB"/>
    <property type="match status" value="1"/>
</dbReference>
<dbReference type="RefSeq" id="WP_110516370.1">
    <property type="nucleotide sequence ID" value="NZ_PDOF01000001.1"/>
</dbReference>
<dbReference type="SUPFAM" id="SSF46894">
    <property type="entry name" value="C-terminal effector domain of the bipartite response regulators"/>
    <property type="match status" value="1"/>
</dbReference>
<protein>
    <submittedName>
        <fullName evidence="11">DNA-binding response regulator</fullName>
    </submittedName>
</protein>
<evidence type="ECO:0000313" key="12">
    <source>
        <dbReference type="Proteomes" id="UP000248066"/>
    </source>
</evidence>
<name>A0A2W0H882_9BACI</name>